<proteinExistence type="predicted"/>
<dbReference type="AlphaFoldDB" id="X0YPV1"/>
<protein>
    <submittedName>
        <fullName evidence="2">Uncharacterized protein</fullName>
    </submittedName>
</protein>
<sequence length="69" mass="7565">IGALLSGAVRDILTQLLPNPIHAYVFVFGILVFLLFISLILLRRIDVTAFREEADSPSVIERAALTGEV</sequence>
<comment type="caution">
    <text evidence="2">The sequence shown here is derived from an EMBL/GenBank/DDBJ whole genome shotgun (WGS) entry which is preliminary data.</text>
</comment>
<feature type="transmembrane region" description="Helical" evidence="1">
    <location>
        <begin position="21"/>
        <end position="42"/>
    </location>
</feature>
<dbReference type="Pfam" id="PF03209">
    <property type="entry name" value="PUCC"/>
    <property type="match status" value="1"/>
</dbReference>
<organism evidence="2">
    <name type="scientific">marine sediment metagenome</name>
    <dbReference type="NCBI Taxonomy" id="412755"/>
    <lineage>
        <taxon>unclassified sequences</taxon>
        <taxon>metagenomes</taxon>
        <taxon>ecological metagenomes</taxon>
    </lineage>
</organism>
<dbReference type="EMBL" id="BART01007460">
    <property type="protein sequence ID" value="GAG58260.1"/>
    <property type="molecule type" value="Genomic_DNA"/>
</dbReference>
<evidence type="ECO:0000313" key="2">
    <source>
        <dbReference type="EMBL" id="GAG58260.1"/>
    </source>
</evidence>
<keyword evidence="1" id="KW-1133">Transmembrane helix</keyword>
<feature type="non-terminal residue" evidence="2">
    <location>
        <position position="1"/>
    </location>
</feature>
<reference evidence="2" key="1">
    <citation type="journal article" date="2014" name="Front. Microbiol.">
        <title>High frequency of phylogenetically diverse reductive dehalogenase-homologous genes in deep subseafloor sedimentary metagenomes.</title>
        <authorList>
            <person name="Kawai M."/>
            <person name="Futagami T."/>
            <person name="Toyoda A."/>
            <person name="Takaki Y."/>
            <person name="Nishi S."/>
            <person name="Hori S."/>
            <person name="Arai W."/>
            <person name="Tsubouchi T."/>
            <person name="Morono Y."/>
            <person name="Uchiyama I."/>
            <person name="Ito T."/>
            <person name="Fujiyama A."/>
            <person name="Inagaki F."/>
            <person name="Takami H."/>
        </authorList>
    </citation>
    <scope>NUCLEOTIDE SEQUENCE</scope>
    <source>
        <strain evidence="2">Expedition CK06-06</strain>
    </source>
</reference>
<evidence type="ECO:0000256" key="1">
    <source>
        <dbReference type="SAM" id="Phobius"/>
    </source>
</evidence>
<accession>X0YPV1</accession>
<keyword evidence="1" id="KW-0472">Membrane</keyword>
<dbReference type="InterPro" id="IPR004896">
    <property type="entry name" value="PucC-rel"/>
</dbReference>
<gene>
    <name evidence="2" type="ORF">S01H4_16979</name>
</gene>
<keyword evidence="1" id="KW-0812">Transmembrane</keyword>
<name>X0YPV1_9ZZZZ</name>